<evidence type="ECO:0000313" key="3">
    <source>
        <dbReference type="EMBL" id="EUJ40367.1"/>
    </source>
</evidence>
<dbReference type="Proteomes" id="UP000019243">
    <property type="component" value="Unassembled WGS sequence"/>
</dbReference>
<dbReference type="PATRIC" id="fig|1265861.3.peg.1071"/>
<dbReference type="RefSeq" id="WP_051456897.1">
    <property type="nucleotide sequence ID" value="NZ_AODH01000019.1"/>
</dbReference>
<organism evidence="3 4">
    <name type="scientific">Brochothrix campestris FSL F6-1037</name>
    <dbReference type="NCBI Taxonomy" id="1265861"/>
    <lineage>
        <taxon>Bacteria</taxon>
        <taxon>Bacillati</taxon>
        <taxon>Bacillota</taxon>
        <taxon>Bacilli</taxon>
        <taxon>Bacillales</taxon>
        <taxon>Listeriaceae</taxon>
        <taxon>Brochothrix</taxon>
    </lineage>
</organism>
<feature type="region of interest" description="Disordered" evidence="1">
    <location>
        <begin position="1"/>
        <end position="21"/>
    </location>
</feature>
<evidence type="ECO:0000259" key="2">
    <source>
        <dbReference type="Pfam" id="PF13930"/>
    </source>
</evidence>
<sequence>MHSETETKTTTSSSSRAAKYDKATTANHLVEEEKTTFTAADLNTNQASYIKYGELDRLGRVTTANAVLTKEMYDTGTKAEYNIKPTGFISGNAPYNHSRGHLIGKQLGGSGTDRRNLMTIYQYPVNSPDMTNYENAIRRSLLAGDKVRYRVTPVFEGDDLMPAFVKMEGQSLTEAGDILFNVTIKNEK</sequence>
<reference evidence="3 4" key="1">
    <citation type="submission" date="2012-12" db="EMBL/GenBank/DDBJ databases">
        <title>Novel taxa of Listeriaceae from agricultural environments in the United States.</title>
        <authorList>
            <person name="den Bakker H.C."/>
            <person name="Allred A."/>
            <person name="Warchocki S."/>
            <person name="Wright E.M."/>
            <person name="Burrell A."/>
            <person name="Nightingale K.K."/>
            <person name="Kephart D."/>
            <person name="Wiedmann M."/>
        </authorList>
    </citation>
    <scope>NUCLEOTIDE SEQUENCE [LARGE SCALE GENOMIC DNA]</scope>
    <source>
        <strain evidence="3 4">FSL F6-1037</strain>
    </source>
</reference>
<feature type="domain" description="Type VII secretion system protein EssD-like" evidence="2">
    <location>
        <begin position="49"/>
        <end position="171"/>
    </location>
</feature>
<dbReference type="Gene3D" id="3.40.570.10">
    <property type="entry name" value="Extracellular Endonuclease, subunit A"/>
    <property type="match status" value="1"/>
</dbReference>
<dbReference type="EMBL" id="AODH01000019">
    <property type="protein sequence ID" value="EUJ40367.1"/>
    <property type="molecule type" value="Genomic_DNA"/>
</dbReference>
<comment type="caution">
    <text evidence="3">The sequence shown here is derived from an EMBL/GenBank/DDBJ whole genome shotgun (WGS) entry which is preliminary data.</text>
</comment>
<gene>
    <name evidence="3" type="ORF">BCAMP_05419</name>
</gene>
<dbReference type="InterPro" id="IPR044927">
    <property type="entry name" value="Endonuclea_NS_2"/>
</dbReference>
<name>W7CTY7_9LIST</name>
<proteinExistence type="predicted"/>
<dbReference type="AlphaFoldDB" id="W7CTY7"/>
<keyword evidence="4" id="KW-1185">Reference proteome</keyword>
<accession>W7CTY7</accession>
<dbReference type="Pfam" id="PF13930">
    <property type="entry name" value="Endonuclea_NS_2"/>
    <property type="match status" value="1"/>
</dbReference>
<evidence type="ECO:0000313" key="4">
    <source>
        <dbReference type="Proteomes" id="UP000019243"/>
    </source>
</evidence>
<protein>
    <recommendedName>
        <fullName evidence="2">Type VII secretion system protein EssD-like domain-containing protein</fullName>
    </recommendedName>
</protein>
<dbReference type="STRING" id="1265861.BCAMP_05419"/>
<dbReference type="InterPro" id="IPR044929">
    <property type="entry name" value="DNA/RNA_non-sp_Endonuclease_sf"/>
</dbReference>
<evidence type="ECO:0000256" key="1">
    <source>
        <dbReference type="SAM" id="MobiDB-lite"/>
    </source>
</evidence>